<evidence type="ECO:0000256" key="1">
    <source>
        <dbReference type="SAM" id="MobiDB-lite"/>
    </source>
</evidence>
<protein>
    <submittedName>
        <fullName evidence="3">DnaA N-terminal domain-containing protein</fullName>
    </submittedName>
</protein>
<dbReference type="OrthoDB" id="8266275at2"/>
<dbReference type="AlphaFoldDB" id="A0A1H8VXD7"/>
<keyword evidence="4" id="KW-1185">Reference proteome</keyword>
<dbReference type="Pfam" id="PF11638">
    <property type="entry name" value="DnaA_N"/>
    <property type="match status" value="1"/>
</dbReference>
<dbReference type="Gene3D" id="3.30.300.180">
    <property type="match status" value="1"/>
</dbReference>
<dbReference type="Proteomes" id="UP000199615">
    <property type="component" value="Unassembled WGS sequence"/>
</dbReference>
<gene>
    <name evidence="3" type="ORF">SAMN05444123_11013</name>
</gene>
<reference evidence="4" key="1">
    <citation type="submission" date="2016-10" db="EMBL/GenBank/DDBJ databases">
        <authorList>
            <person name="Varghese N."/>
            <person name="Submissions S."/>
        </authorList>
    </citation>
    <scope>NUCLEOTIDE SEQUENCE [LARGE SCALE GENOMIC DNA]</scope>
    <source>
        <strain evidence="4">DSM 123</strain>
    </source>
</reference>
<dbReference type="InterPro" id="IPR024633">
    <property type="entry name" value="DnaA_N_dom"/>
</dbReference>
<evidence type="ECO:0000313" key="4">
    <source>
        <dbReference type="Proteomes" id="UP000199615"/>
    </source>
</evidence>
<dbReference type="EMBL" id="FODT01000010">
    <property type="protein sequence ID" value="SEP19974.1"/>
    <property type="molecule type" value="Genomic_DNA"/>
</dbReference>
<dbReference type="RefSeq" id="WP_092685624.1">
    <property type="nucleotide sequence ID" value="NZ_FODT01000010.1"/>
</dbReference>
<evidence type="ECO:0000259" key="2">
    <source>
        <dbReference type="Pfam" id="PF11638"/>
    </source>
</evidence>
<proteinExistence type="predicted"/>
<sequence length="251" mass="27682">MAPVVDMDDARRKRDLARDFTALKLAALDQAAIDPRLTHLDFRHYYYLASAADRLTQVARRKQRIIADALGVTPRAVQISAERLSEFQYITIITKDGGSYTKGYQMVLVKANEVSPSENTKANPASPCAEKRRTRSPKKAKQNDEKGEAPFAPILPFNSLEIPSRARGPSSPDGLGLAGALLRQRLGDDVFRSWFGKVSLVSVVDGIVTLSAPTSFIRDRIISDHDQLLQSVWQAVDPNIVRVNVVTGGVR</sequence>
<feature type="domain" description="DnaA N-terminal" evidence="2">
    <location>
        <begin position="182"/>
        <end position="234"/>
    </location>
</feature>
<accession>A0A1H8VXD7</accession>
<name>A0A1H8VXD7_9BRAD</name>
<evidence type="ECO:0000313" key="3">
    <source>
        <dbReference type="EMBL" id="SEP19974.1"/>
    </source>
</evidence>
<feature type="region of interest" description="Disordered" evidence="1">
    <location>
        <begin position="115"/>
        <end position="151"/>
    </location>
</feature>
<dbReference type="InterPro" id="IPR038454">
    <property type="entry name" value="DnaA_N_sf"/>
</dbReference>
<organism evidence="3 4">
    <name type="scientific">Rhodopseudomonas pseudopalustris</name>
    <dbReference type="NCBI Taxonomy" id="1513892"/>
    <lineage>
        <taxon>Bacteria</taxon>
        <taxon>Pseudomonadati</taxon>
        <taxon>Pseudomonadota</taxon>
        <taxon>Alphaproteobacteria</taxon>
        <taxon>Hyphomicrobiales</taxon>
        <taxon>Nitrobacteraceae</taxon>
        <taxon>Rhodopseudomonas</taxon>
    </lineage>
</organism>